<comment type="caution">
    <text evidence="2">The sequence shown here is derived from an EMBL/GenBank/DDBJ whole genome shotgun (WGS) entry which is preliminary data.</text>
</comment>
<sequence length="265" mass="29307">MSGGLYSTERKDYDKTLDLTKVKPYGDTMNDGKVQLSFTLPVPNGERAVEAAKQLVKKMGIIDPQVVYNAALDKEFTFFVVYGSVVHTVDYTAIHVETVDVQTMSMEETNQFIKEHIGRKLVVVGASTGTDAHTVGIDAIMNMKGYAGHYGLERYEMFEAYNLGSQVPNEEFVKKAIELKADVLLVSQTVTQKDIHIQNLTHLVELLEAEGIRDKILLICGGPRITHELAKELGYDAGFGPGKFADDVATFIATEFAQRKLPGIK</sequence>
<dbReference type="RefSeq" id="WP_008908925.1">
    <property type="nucleotide sequence ID" value="NZ_CAKP01000082.1"/>
</dbReference>
<dbReference type="InterPro" id="IPR006158">
    <property type="entry name" value="Cobalamin-bd"/>
</dbReference>
<keyword evidence="2" id="KW-0413">Isomerase</keyword>
<dbReference type="InterPro" id="IPR028991">
    <property type="entry name" value="KamE_N"/>
</dbReference>
<organism evidence="2 3">
    <name type="scientific">Caloramator australicus RC3</name>
    <dbReference type="NCBI Taxonomy" id="857293"/>
    <lineage>
        <taxon>Bacteria</taxon>
        <taxon>Bacillati</taxon>
        <taxon>Bacillota</taxon>
        <taxon>Clostridia</taxon>
        <taxon>Eubacteriales</taxon>
        <taxon>Clostridiaceae</taxon>
        <taxon>Caloramator</taxon>
    </lineage>
</organism>
<dbReference type="Gene3D" id="3.40.50.280">
    <property type="entry name" value="Cobalamin-binding domain"/>
    <property type="match status" value="1"/>
</dbReference>
<dbReference type="GO" id="GO:0031419">
    <property type="term" value="F:cobalamin binding"/>
    <property type="evidence" value="ECO:0007669"/>
    <property type="project" value="InterPro"/>
</dbReference>
<evidence type="ECO:0000313" key="2">
    <source>
        <dbReference type="EMBL" id="CCJ33661.1"/>
    </source>
</evidence>
<accession>I7J5D1</accession>
<protein>
    <submittedName>
        <fullName evidence="2">L-beta-lysine 5,6-aminomutase beta subunit</fullName>
        <ecNumber evidence="2">5.4.3.3</ecNumber>
    </submittedName>
</protein>
<reference evidence="2 3" key="1">
    <citation type="journal article" date="2011" name="J. Bacteriol.">
        <title>Draft genome sequence of Caloramator australicus strain RC3T, a thermoanaerobe from the Great Artesian Basin of Australia.</title>
        <authorList>
            <person name="Ogg C.D."/>
            <person name="Patel B.K.C."/>
        </authorList>
    </citation>
    <scope>NUCLEOTIDE SEQUENCE [LARGE SCALE GENOMIC DNA]</scope>
    <source>
        <strain evidence="2 3">RC3</strain>
    </source>
</reference>
<dbReference type="CDD" id="cd02067">
    <property type="entry name" value="B12-binding"/>
    <property type="match status" value="1"/>
</dbReference>
<proteinExistence type="predicted"/>
<dbReference type="OrthoDB" id="9782063at2"/>
<dbReference type="GO" id="GO:0047826">
    <property type="term" value="F:D-lysine 5,6-aminomutase activity"/>
    <property type="evidence" value="ECO:0007669"/>
    <property type="project" value="UniProtKB-EC"/>
</dbReference>
<dbReference type="Pfam" id="PF16554">
    <property type="entry name" value="OAM_dimer"/>
    <property type="match status" value="1"/>
</dbReference>
<dbReference type="InterPro" id="IPR036724">
    <property type="entry name" value="Cobalamin-bd_sf"/>
</dbReference>
<keyword evidence="3" id="KW-1185">Reference proteome</keyword>
<dbReference type="SUPFAM" id="SSF117778">
    <property type="entry name" value="D-lysine 5,6-aminomutase beta subunit KamE, N-terminal domain"/>
    <property type="match status" value="1"/>
</dbReference>
<dbReference type="InterPro" id="IPR036843">
    <property type="entry name" value="KamE_N_sf"/>
</dbReference>
<dbReference type="Proteomes" id="UP000007652">
    <property type="component" value="Unassembled WGS sequence"/>
</dbReference>
<name>I7J5D1_9CLOT</name>
<dbReference type="Gene3D" id="3.30.30.60">
    <property type="entry name" value="D-lysine 5,6-aminomutase beta subunit KamE, N-terminal domain"/>
    <property type="match status" value="1"/>
</dbReference>
<dbReference type="AlphaFoldDB" id="I7J5D1"/>
<dbReference type="PROSITE" id="PS51332">
    <property type="entry name" value="B12_BINDING"/>
    <property type="match status" value="1"/>
</dbReference>
<evidence type="ECO:0000313" key="3">
    <source>
        <dbReference type="Proteomes" id="UP000007652"/>
    </source>
</evidence>
<dbReference type="EC" id="5.4.3.3" evidence="2"/>
<dbReference type="SUPFAM" id="SSF52242">
    <property type="entry name" value="Cobalamin (vitamin B12)-binding domain"/>
    <property type="match status" value="1"/>
</dbReference>
<dbReference type="Pfam" id="PF02310">
    <property type="entry name" value="B12-binding"/>
    <property type="match status" value="1"/>
</dbReference>
<dbReference type="eggNOG" id="COG2185">
    <property type="taxonomic scope" value="Bacteria"/>
</dbReference>
<evidence type="ECO:0000259" key="1">
    <source>
        <dbReference type="PROSITE" id="PS51332"/>
    </source>
</evidence>
<dbReference type="GO" id="GO:0046872">
    <property type="term" value="F:metal ion binding"/>
    <property type="evidence" value="ECO:0007669"/>
    <property type="project" value="InterPro"/>
</dbReference>
<feature type="domain" description="B12-binding" evidence="1">
    <location>
        <begin position="120"/>
        <end position="259"/>
    </location>
</feature>
<dbReference type="STRING" id="857293.CAAU_1577"/>
<dbReference type="GO" id="GO:0046983">
    <property type="term" value="F:protein dimerization activity"/>
    <property type="evidence" value="ECO:0007669"/>
    <property type="project" value="InterPro"/>
</dbReference>
<dbReference type="EMBL" id="CAKP01000082">
    <property type="protein sequence ID" value="CCJ33661.1"/>
    <property type="molecule type" value="Genomic_DNA"/>
</dbReference>
<gene>
    <name evidence="2" type="ORF">CAAU_1577</name>
</gene>